<keyword evidence="3" id="KW-0812">Transmembrane</keyword>
<feature type="compositionally biased region" description="Basic residues" evidence="2">
    <location>
        <begin position="14"/>
        <end position="23"/>
    </location>
</feature>
<name>A0A9P7A5Q0_9AGAM</name>
<protein>
    <submittedName>
        <fullName evidence="4">Uncharacterized protein</fullName>
    </submittedName>
</protein>
<sequence length="812" mass="89929">MLSASVTTTPRPRPPGRVRRISTHVKTSPPPPYAATSLLHDPLDNSSDLKRESFNGASAIAAWDDIPNHPQVWNGRSREELSELLLKADELIKDRENELSVTTAVCKSLYENNLELQNKHKALLARLPTSSASVSPSGSSASSPATPGTPLSPSPHYYTNISSSHASTSASRSRRSQRRISVSPADLALLSDQNAELLSKLEKLESESAQTDQAGRRKLRGLEKEIQGLREELDKTRARSDELEKKAKLVSINLEFEEASKRRHEREERVRALRGRSESDTSDGEVRDFAPGGALTSQGVSKRSIELGRSEKRKFPSQCLRRHASEAVFRSAPTDSKLSVRSRKMSLYDGLSRSFPQFQFPPPAEAPVPATPEYALVSQLLQKIRELEQINSQITVQQAKTTASLQSVQRDAASIQLLYESLSDVDAIDWLTEDDNLENPGVHEESEHVEEDETIRFASLRRSMLVDSSVDFDSGIEPDRQSSMRHAILPELFPLPAHHRARRSVVGLFDPPTVSDVSNPPSVQSLIIPGLPAVPFVPQPSTESVTPEELDLSSPLAAAFPTTEFTGRQTLDNELGLAWDNCHGNDHFRTPSLNDLTSLSPSLSAGDAVGVPYSGTPSTKDMLSFPPSSSYISAPSTSSTSFAEQVSLQTGTWRGVHDSESVTYSPPNAHMETLADKKRRKSHTIRMRTNHWTEGRFEATLLSTPRRESSADVARPSTPVPQRLVNEFVDSISRHRTHTLSRGLTDDEPRTASASPVSLRQGKKPQQRRFMSFVLELWLWLQFAIVVVVFLWAMAKRGPKSVLEEAQRRKIQ</sequence>
<evidence type="ECO:0000256" key="1">
    <source>
        <dbReference type="SAM" id="Coils"/>
    </source>
</evidence>
<feature type="region of interest" description="Disordered" evidence="2">
    <location>
        <begin position="1"/>
        <end position="36"/>
    </location>
</feature>
<feature type="region of interest" description="Disordered" evidence="2">
    <location>
        <begin position="738"/>
        <end position="762"/>
    </location>
</feature>
<keyword evidence="3" id="KW-0472">Membrane</keyword>
<feature type="compositionally biased region" description="Basic and acidic residues" evidence="2">
    <location>
        <begin position="269"/>
        <end position="288"/>
    </location>
</feature>
<dbReference type="OrthoDB" id="2670688at2759"/>
<feature type="compositionally biased region" description="Low complexity" evidence="2">
    <location>
        <begin position="162"/>
        <end position="171"/>
    </location>
</feature>
<gene>
    <name evidence="4" type="ORF">EV702DRAFT_995919</name>
</gene>
<feature type="coiled-coil region" evidence="1">
    <location>
        <begin position="187"/>
        <end position="246"/>
    </location>
</feature>
<comment type="caution">
    <text evidence="4">The sequence shown here is derived from an EMBL/GenBank/DDBJ whole genome shotgun (WGS) entry which is preliminary data.</text>
</comment>
<evidence type="ECO:0000313" key="4">
    <source>
        <dbReference type="EMBL" id="KAG1782929.1"/>
    </source>
</evidence>
<dbReference type="Proteomes" id="UP000714275">
    <property type="component" value="Unassembled WGS sequence"/>
</dbReference>
<dbReference type="AlphaFoldDB" id="A0A9P7A5Q0"/>
<keyword evidence="3" id="KW-1133">Transmembrane helix</keyword>
<feature type="region of interest" description="Disordered" evidence="2">
    <location>
        <begin position="130"/>
        <end position="181"/>
    </location>
</feature>
<feature type="compositionally biased region" description="Low complexity" evidence="2">
    <location>
        <begin position="1"/>
        <end position="10"/>
    </location>
</feature>
<feature type="compositionally biased region" description="Low complexity" evidence="2">
    <location>
        <begin position="130"/>
        <end position="155"/>
    </location>
</feature>
<evidence type="ECO:0000256" key="3">
    <source>
        <dbReference type="SAM" id="Phobius"/>
    </source>
</evidence>
<feature type="transmembrane region" description="Helical" evidence="3">
    <location>
        <begin position="770"/>
        <end position="793"/>
    </location>
</feature>
<keyword evidence="1" id="KW-0175">Coiled coil</keyword>
<reference evidence="4" key="1">
    <citation type="journal article" date="2020" name="New Phytol.">
        <title>Comparative genomics reveals dynamic genome evolution in host specialist ectomycorrhizal fungi.</title>
        <authorList>
            <person name="Lofgren L.A."/>
            <person name="Nguyen N.H."/>
            <person name="Vilgalys R."/>
            <person name="Ruytinx J."/>
            <person name="Liao H.L."/>
            <person name="Branco S."/>
            <person name="Kuo A."/>
            <person name="LaButti K."/>
            <person name="Lipzen A."/>
            <person name="Andreopoulos W."/>
            <person name="Pangilinan J."/>
            <person name="Riley R."/>
            <person name="Hundley H."/>
            <person name="Na H."/>
            <person name="Barry K."/>
            <person name="Grigoriev I.V."/>
            <person name="Stajich J.E."/>
            <person name="Kennedy P.G."/>
        </authorList>
    </citation>
    <scope>NUCLEOTIDE SEQUENCE</scope>
    <source>
        <strain evidence="4">DOB743</strain>
    </source>
</reference>
<accession>A0A9P7A5Q0</accession>
<proteinExistence type="predicted"/>
<dbReference type="EMBL" id="JABBWD010000002">
    <property type="protein sequence ID" value="KAG1782929.1"/>
    <property type="molecule type" value="Genomic_DNA"/>
</dbReference>
<keyword evidence="5" id="KW-1185">Reference proteome</keyword>
<feature type="region of interest" description="Disordered" evidence="2">
    <location>
        <begin position="269"/>
        <end position="303"/>
    </location>
</feature>
<evidence type="ECO:0000313" key="5">
    <source>
        <dbReference type="Proteomes" id="UP000714275"/>
    </source>
</evidence>
<organism evidence="4 5">
    <name type="scientific">Suillus placidus</name>
    <dbReference type="NCBI Taxonomy" id="48579"/>
    <lineage>
        <taxon>Eukaryota</taxon>
        <taxon>Fungi</taxon>
        <taxon>Dikarya</taxon>
        <taxon>Basidiomycota</taxon>
        <taxon>Agaricomycotina</taxon>
        <taxon>Agaricomycetes</taxon>
        <taxon>Agaricomycetidae</taxon>
        <taxon>Boletales</taxon>
        <taxon>Suillineae</taxon>
        <taxon>Suillaceae</taxon>
        <taxon>Suillus</taxon>
    </lineage>
</organism>
<evidence type="ECO:0000256" key="2">
    <source>
        <dbReference type="SAM" id="MobiDB-lite"/>
    </source>
</evidence>